<proteinExistence type="predicted"/>
<reference evidence="2" key="1">
    <citation type="submission" date="2017-07" db="EMBL/GenBank/DDBJ databases">
        <title>Taro Niue Genome Assembly and Annotation.</title>
        <authorList>
            <person name="Atibalentja N."/>
            <person name="Keating K."/>
            <person name="Fields C.J."/>
        </authorList>
    </citation>
    <scope>NUCLEOTIDE SEQUENCE</scope>
    <source>
        <strain evidence="2">Niue_2</strain>
        <tissue evidence="2">Leaf</tissue>
    </source>
</reference>
<dbReference type="Proteomes" id="UP000652761">
    <property type="component" value="Unassembled WGS sequence"/>
</dbReference>
<feature type="region of interest" description="Disordered" evidence="1">
    <location>
        <begin position="36"/>
        <end position="66"/>
    </location>
</feature>
<comment type="caution">
    <text evidence="2">The sequence shown here is derived from an EMBL/GenBank/DDBJ whole genome shotgun (WGS) entry which is preliminary data.</text>
</comment>
<feature type="compositionally biased region" description="Low complexity" evidence="1">
    <location>
        <begin position="129"/>
        <end position="141"/>
    </location>
</feature>
<evidence type="ECO:0000313" key="3">
    <source>
        <dbReference type="Proteomes" id="UP000652761"/>
    </source>
</evidence>
<feature type="compositionally biased region" description="Basic residues" evidence="1">
    <location>
        <begin position="102"/>
        <end position="121"/>
    </location>
</feature>
<dbReference type="EMBL" id="NMUH01000770">
    <property type="protein sequence ID" value="MQL84552.1"/>
    <property type="molecule type" value="Genomic_DNA"/>
</dbReference>
<dbReference type="AlphaFoldDB" id="A0A843UFC5"/>
<feature type="compositionally biased region" description="Basic and acidic residues" evidence="1">
    <location>
        <begin position="50"/>
        <end position="59"/>
    </location>
</feature>
<accession>A0A843UFC5</accession>
<sequence>MYKRGRHFTPIHGLHNFCRSYSSLCLQNSQLSLQDSRLQERNKRKKDKANKHGKEKGRETSPLPSRLGPGCPCPCLGWPQCPPPVAHTPLSSPPLGSPMVSRRGKGKQGRKGGGPHRRRRPLQQPPGSPAAAATAGATSGGVRKPSGRASFAQPLYKKPWGAPRRGRIFRVRKTRARLRGKKTARQSGKRVCKAALKIIVQETIYFSQVYKKGLLGLPYWANFLIGPGTAYWARLVFPYNQLRYCVLIGPTFNKFSCVI</sequence>
<name>A0A843UFC5_COLES</name>
<evidence type="ECO:0000256" key="1">
    <source>
        <dbReference type="SAM" id="MobiDB-lite"/>
    </source>
</evidence>
<keyword evidence="3" id="KW-1185">Reference proteome</keyword>
<feature type="region of interest" description="Disordered" evidence="1">
    <location>
        <begin position="88"/>
        <end position="149"/>
    </location>
</feature>
<organism evidence="2 3">
    <name type="scientific">Colocasia esculenta</name>
    <name type="common">Wild taro</name>
    <name type="synonym">Arum esculentum</name>
    <dbReference type="NCBI Taxonomy" id="4460"/>
    <lineage>
        <taxon>Eukaryota</taxon>
        <taxon>Viridiplantae</taxon>
        <taxon>Streptophyta</taxon>
        <taxon>Embryophyta</taxon>
        <taxon>Tracheophyta</taxon>
        <taxon>Spermatophyta</taxon>
        <taxon>Magnoliopsida</taxon>
        <taxon>Liliopsida</taxon>
        <taxon>Araceae</taxon>
        <taxon>Aroideae</taxon>
        <taxon>Colocasieae</taxon>
        <taxon>Colocasia</taxon>
    </lineage>
</organism>
<evidence type="ECO:0000313" key="2">
    <source>
        <dbReference type="EMBL" id="MQL84552.1"/>
    </source>
</evidence>
<protein>
    <submittedName>
        <fullName evidence="2">Uncharacterized protein</fullName>
    </submittedName>
</protein>
<gene>
    <name evidence="2" type="ORF">Taro_017063</name>
</gene>